<dbReference type="Pfam" id="PF02767">
    <property type="entry name" value="DNA_pol3_beta_2"/>
    <property type="match status" value="1"/>
</dbReference>
<evidence type="ECO:0000256" key="1">
    <source>
        <dbReference type="ARBA" id="ARBA00004496"/>
    </source>
</evidence>
<reference evidence="14 15" key="1">
    <citation type="journal article" date="2012" name="PLoS ONE">
        <title>The purine-utilizing bacterium Clostridium acidurici 9a: a genome-guided metabolic reconsideration.</title>
        <authorList>
            <person name="Hartwich K."/>
            <person name="Poehlein A."/>
            <person name="Daniel R."/>
        </authorList>
    </citation>
    <scope>NUCLEOTIDE SEQUENCE [LARGE SCALE GENOMIC DNA]</scope>
    <source>
        <strain evidence="15">ATCC 7906 / DSM 604 / BCRC 14475 / CIP 104303 / KCTC 5404 / NCIMB 10678 / 9a</strain>
    </source>
</reference>
<dbReference type="Pfam" id="PF02768">
    <property type="entry name" value="DNA_pol3_beta_3"/>
    <property type="match status" value="1"/>
</dbReference>
<evidence type="ECO:0000256" key="7">
    <source>
        <dbReference type="ARBA" id="ARBA00022705"/>
    </source>
</evidence>
<dbReference type="PIRSF" id="PIRSF000804">
    <property type="entry name" value="DNA_pol_III_b"/>
    <property type="match status" value="1"/>
</dbReference>
<evidence type="ECO:0000256" key="2">
    <source>
        <dbReference type="ARBA" id="ARBA00010752"/>
    </source>
</evidence>
<dbReference type="PANTHER" id="PTHR30478">
    <property type="entry name" value="DNA POLYMERASE III SUBUNIT BETA"/>
    <property type="match status" value="1"/>
</dbReference>
<dbReference type="InterPro" id="IPR022634">
    <property type="entry name" value="DNA_polIII_beta_N"/>
</dbReference>
<evidence type="ECO:0000259" key="11">
    <source>
        <dbReference type="Pfam" id="PF00712"/>
    </source>
</evidence>
<gene>
    <name evidence="14" type="primary">dnaN</name>
    <name evidence="14" type="ordered locus">Curi_c00020</name>
</gene>
<dbReference type="GO" id="GO:0006271">
    <property type="term" value="P:DNA strand elongation involved in DNA replication"/>
    <property type="evidence" value="ECO:0007669"/>
    <property type="project" value="TreeGrafter"/>
</dbReference>
<dbReference type="AlphaFoldDB" id="K0AWF5"/>
<dbReference type="SUPFAM" id="SSF55979">
    <property type="entry name" value="DNA clamp"/>
    <property type="match status" value="3"/>
</dbReference>
<sequence>MKLIIDQKELSKGINIVQKGVSSKTTLPILSGILLKAEDNVLTLTGTDLEIGIETSIECNVIEEGSIVVTSRIFGDIIRKLSDLPVNLEVDEKGNIHISCGPSNFNILGQPSEEYPQLEKIEDLNSFQIPKDLLKNMIRQTVFATAQDETRPILTGALLEITDGKATLVALDGYRLALKNISVDFSGDVKVVIPSKTLNEVNKILEDDDSDVKIICADNHIIFKVGNTIITSRLLEGQFLNYKDIIRNEYKSKVRVKTKYIQDSIERASLLAREGKNNLIKLDISDDKLIITSNSEIGNVHEEIPIQLDGNDMEIAFNSKYILDGIKVIDSEEIVMDLVSSVNPCIIKPLEDENYTYLILPVRLA</sequence>
<evidence type="ECO:0000256" key="4">
    <source>
        <dbReference type="ARBA" id="ARBA00022490"/>
    </source>
</evidence>
<dbReference type="GO" id="GO:0003677">
    <property type="term" value="F:DNA binding"/>
    <property type="evidence" value="ECO:0007669"/>
    <property type="project" value="UniProtKB-UniRule"/>
</dbReference>
<dbReference type="RefSeq" id="WP_014966224.1">
    <property type="nucleotide sequence ID" value="NC_018664.1"/>
</dbReference>
<comment type="similarity">
    <text evidence="2 10">Belongs to the beta sliding clamp family.</text>
</comment>
<evidence type="ECO:0000256" key="10">
    <source>
        <dbReference type="PIRNR" id="PIRNR000804"/>
    </source>
</evidence>
<name>K0AWF5_GOTA9</name>
<proteinExistence type="inferred from homology"/>
<dbReference type="GO" id="GO:0005737">
    <property type="term" value="C:cytoplasm"/>
    <property type="evidence" value="ECO:0007669"/>
    <property type="project" value="UniProtKB-SubCell"/>
</dbReference>
<protein>
    <recommendedName>
        <fullName evidence="3 10">Beta sliding clamp</fullName>
    </recommendedName>
</protein>
<dbReference type="GO" id="GO:0009360">
    <property type="term" value="C:DNA polymerase III complex"/>
    <property type="evidence" value="ECO:0007669"/>
    <property type="project" value="InterPro"/>
</dbReference>
<dbReference type="GO" id="GO:0008408">
    <property type="term" value="F:3'-5' exonuclease activity"/>
    <property type="evidence" value="ECO:0007669"/>
    <property type="project" value="InterPro"/>
</dbReference>
<dbReference type="SMART" id="SM00480">
    <property type="entry name" value="POL3Bc"/>
    <property type="match status" value="1"/>
</dbReference>
<keyword evidence="9" id="KW-0238">DNA-binding</keyword>
<dbReference type="eggNOG" id="COG0592">
    <property type="taxonomic scope" value="Bacteria"/>
</dbReference>
<evidence type="ECO:0000256" key="8">
    <source>
        <dbReference type="ARBA" id="ARBA00022932"/>
    </source>
</evidence>
<dbReference type="Pfam" id="PF00712">
    <property type="entry name" value="DNA_pol3_beta"/>
    <property type="match status" value="1"/>
</dbReference>
<dbReference type="NCBIfam" id="TIGR00663">
    <property type="entry name" value="dnan"/>
    <property type="match status" value="1"/>
</dbReference>
<dbReference type="InterPro" id="IPR001001">
    <property type="entry name" value="DNA_polIII_beta"/>
</dbReference>
<dbReference type="HOGENOM" id="CLU_038149_2_1_9"/>
<keyword evidence="15" id="KW-1185">Reference proteome</keyword>
<dbReference type="GO" id="GO:0003887">
    <property type="term" value="F:DNA-directed DNA polymerase activity"/>
    <property type="evidence" value="ECO:0007669"/>
    <property type="project" value="UniProtKB-UniRule"/>
</dbReference>
<comment type="subunit">
    <text evidence="10">Forms a ring-shaped head-to-tail homodimer around DNA.</text>
</comment>
<evidence type="ECO:0000313" key="15">
    <source>
        <dbReference type="Proteomes" id="UP000006094"/>
    </source>
</evidence>
<evidence type="ECO:0000256" key="5">
    <source>
        <dbReference type="ARBA" id="ARBA00022679"/>
    </source>
</evidence>
<dbReference type="InterPro" id="IPR022635">
    <property type="entry name" value="DNA_polIII_beta_C"/>
</dbReference>
<dbReference type="STRING" id="1128398.Curi_c00020"/>
<dbReference type="Proteomes" id="UP000006094">
    <property type="component" value="Chromosome"/>
</dbReference>
<dbReference type="Gene3D" id="3.10.150.10">
    <property type="entry name" value="DNA Polymerase III, subunit A, domain 2"/>
    <property type="match status" value="1"/>
</dbReference>
<dbReference type="CDD" id="cd00140">
    <property type="entry name" value="beta_clamp"/>
    <property type="match status" value="1"/>
</dbReference>
<evidence type="ECO:0000256" key="9">
    <source>
        <dbReference type="ARBA" id="ARBA00023125"/>
    </source>
</evidence>
<evidence type="ECO:0000313" key="14">
    <source>
        <dbReference type="EMBL" id="AFS77087.1"/>
    </source>
</evidence>
<keyword evidence="6 10" id="KW-0548">Nucleotidyltransferase</keyword>
<dbReference type="EMBL" id="CP003326">
    <property type="protein sequence ID" value="AFS77087.1"/>
    <property type="molecule type" value="Genomic_DNA"/>
</dbReference>
<organism evidence="14 15">
    <name type="scientific">Gottschalkia acidurici (strain ATCC 7906 / DSM 604 / BCRC 14475 / CIP 104303 / KCTC 5404 / NCIMB 10678 / 9a)</name>
    <name type="common">Clostridium acidurici</name>
    <dbReference type="NCBI Taxonomy" id="1128398"/>
    <lineage>
        <taxon>Bacteria</taxon>
        <taxon>Bacillati</taxon>
        <taxon>Bacillota</taxon>
        <taxon>Tissierellia</taxon>
        <taxon>Tissierellales</taxon>
        <taxon>Gottschalkiaceae</taxon>
        <taxon>Gottschalkia</taxon>
    </lineage>
</organism>
<dbReference type="PATRIC" id="fig|1128398.3.peg.2"/>
<keyword evidence="8 10" id="KW-0239">DNA-directed DNA polymerase</keyword>
<dbReference type="Gene3D" id="3.70.10.10">
    <property type="match status" value="1"/>
</dbReference>
<dbReference type="KEGG" id="cad:Curi_c00020"/>
<keyword evidence="5 10" id="KW-0808">Transferase</keyword>
<feature type="domain" description="DNA polymerase III beta sliding clamp central" evidence="12">
    <location>
        <begin position="128"/>
        <end position="239"/>
    </location>
</feature>
<evidence type="ECO:0000256" key="6">
    <source>
        <dbReference type="ARBA" id="ARBA00022695"/>
    </source>
</evidence>
<evidence type="ECO:0000256" key="3">
    <source>
        <dbReference type="ARBA" id="ARBA00021035"/>
    </source>
</evidence>
<feature type="domain" description="DNA polymerase III beta sliding clamp N-terminal" evidence="11">
    <location>
        <begin position="1"/>
        <end position="118"/>
    </location>
</feature>
<evidence type="ECO:0000259" key="12">
    <source>
        <dbReference type="Pfam" id="PF02767"/>
    </source>
</evidence>
<feature type="domain" description="DNA polymerase III beta sliding clamp C-terminal" evidence="13">
    <location>
        <begin position="245"/>
        <end position="363"/>
    </location>
</feature>
<keyword evidence="4 10" id="KW-0963">Cytoplasm</keyword>
<comment type="function">
    <text evidence="10">Confers DNA tethering and processivity to DNA polymerases and other proteins. Acts as a clamp, forming a ring around DNA (a reaction catalyzed by the clamp-loading complex) which diffuses in an ATP-independent manner freely and bidirectionally along dsDNA. Initially characterized for its ability to contact the catalytic subunit of DNA polymerase III (Pol III), a complex, multichain enzyme responsible for most of the replicative synthesis in bacteria; Pol III exhibits 3'-5' exonuclease proofreading activity. The beta chain is required for initiation of replication as well as for processivity of DNA replication.</text>
</comment>
<comment type="subcellular location">
    <subcellularLocation>
        <location evidence="1 10">Cytoplasm</location>
    </subcellularLocation>
</comment>
<keyword evidence="7 10" id="KW-0235">DNA replication</keyword>
<accession>K0AWF5</accession>
<dbReference type="InterPro" id="IPR046938">
    <property type="entry name" value="DNA_clamp_sf"/>
</dbReference>
<evidence type="ECO:0000259" key="13">
    <source>
        <dbReference type="Pfam" id="PF02768"/>
    </source>
</evidence>
<dbReference type="OrthoDB" id="8421503at2"/>
<dbReference type="PANTHER" id="PTHR30478:SF0">
    <property type="entry name" value="BETA SLIDING CLAMP"/>
    <property type="match status" value="1"/>
</dbReference>
<dbReference type="InterPro" id="IPR022637">
    <property type="entry name" value="DNA_polIII_beta_cen"/>
</dbReference>